<dbReference type="AlphaFoldDB" id="A0AAW0SKS0"/>
<name>A0AAW0SKS0_SCYPA</name>
<keyword evidence="2" id="KW-0472">Membrane</keyword>
<reference evidence="3 4" key="1">
    <citation type="submission" date="2023-03" db="EMBL/GenBank/DDBJ databases">
        <title>High-quality genome of Scylla paramamosain provides insights in environmental adaptation.</title>
        <authorList>
            <person name="Zhang L."/>
        </authorList>
    </citation>
    <scope>NUCLEOTIDE SEQUENCE [LARGE SCALE GENOMIC DNA]</scope>
    <source>
        <strain evidence="3">LZ_2023a</strain>
        <tissue evidence="3">Muscle</tissue>
    </source>
</reference>
<feature type="transmembrane region" description="Helical" evidence="2">
    <location>
        <begin position="167"/>
        <end position="188"/>
    </location>
</feature>
<dbReference type="GO" id="GO:0043020">
    <property type="term" value="C:NADPH oxidase complex"/>
    <property type="evidence" value="ECO:0007669"/>
    <property type="project" value="TreeGrafter"/>
</dbReference>
<dbReference type="GO" id="GO:0016175">
    <property type="term" value="F:superoxide-generating NAD(P)H oxidase activity"/>
    <property type="evidence" value="ECO:0007669"/>
    <property type="project" value="TreeGrafter"/>
</dbReference>
<keyword evidence="1" id="KW-0560">Oxidoreductase</keyword>
<evidence type="ECO:0008006" key="5">
    <source>
        <dbReference type="Google" id="ProtNLM"/>
    </source>
</evidence>
<dbReference type="PANTHER" id="PTHR11972:SF58">
    <property type="entry name" value="NADPH OXIDASE 5"/>
    <property type="match status" value="1"/>
</dbReference>
<organism evidence="3 4">
    <name type="scientific">Scylla paramamosain</name>
    <name type="common">Mud crab</name>
    <dbReference type="NCBI Taxonomy" id="85552"/>
    <lineage>
        <taxon>Eukaryota</taxon>
        <taxon>Metazoa</taxon>
        <taxon>Ecdysozoa</taxon>
        <taxon>Arthropoda</taxon>
        <taxon>Crustacea</taxon>
        <taxon>Multicrustacea</taxon>
        <taxon>Malacostraca</taxon>
        <taxon>Eumalacostraca</taxon>
        <taxon>Eucarida</taxon>
        <taxon>Decapoda</taxon>
        <taxon>Pleocyemata</taxon>
        <taxon>Brachyura</taxon>
        <taxon>Eubrachyura</taxon>
        <taxon>Portunoidea</taxon>
        <taxon>Portunidae</taxon>
        <taxon>Portuninae</taxon>
        <taxon>Scylla</taxon>
    </lineage>
</organism>
<keyword evidence="2" id="KW-0812">Transmembrane</keyword>
<accession>A0AAW0SKS0</accession>
<dbReference type="GO" id="GO:0042554">
    <property type="term" value="P:superoxide anion generation"/>
    <property type="evidence" value="ECO:0007669"/>
    <property type="project" value="TreeGrafter"/>
</dbReference>
<gene>
    <name evidence="3" type="ORF">O3P69_008609</name>
</gene>
<feature type="transmembrane region" description="Helical" evidence="2">
    <location>
        <begin position="215"/>
        <end position="233"/>
    </location>
</feature>
<dbReference type="EMBL" id="JARAKH010000049">
    <property type="protein sequence ID" value="KAK8375994.1"/>
    <property type="molecule type" value="Genomic_DNA"/>
</dbReference>
<dbReference type="PANTHER" id="PTHR11972">
    <property type="entry name" value="NADPH OXIDASE"/>
    <property type="match status" value="1"/>
</dbReference>
<evidence type="ECO:0000313" key="3">
    <source>
        <dbReference type="EMBL" id="KAK8375994.1"/>
    </source>
</evidence>
<evidence type="ECO:0000313" key="4">
    <source>
        <dbReference type="Proteomes" id="UP001487740"/>
    </source>
</evidence>
<evidence type="ECO:0000256" key="1">
    <source>
        <dbReference type="ARBA" id="ARBA00023002"/>
    </source>
</evidence>
<proteinExistence type="predicted"/>
<evidence type="ECO:0000256" key="2">
    <source>
        <dbReference type="SAM" id="Phobius"/>
    </source>
</evidence>
<keyword evidence="2" id="KW-1133">Transmembrane helix</keyword>
<protein>
    <recommendedName>
        <fullName evidence="5">Ferric oxidoreductase domain-containing protein</fullName>
    </recommendedName>
</protein>
<feature type="transmembrane region" description="Helical" evidence="2">
    <location>
        <begin position="135"/>
        <end position="155"/>
    </location>
</feature>
<dbReference type="InterPro" id="IPR050369">
    <property type="entry name" value="RBOH/FRE"/>
</dbReference>
<keyword evidence="4" id="KW-1185">Reference proteome</keyword>
<dbReference type="Proteomes" id="UP001487740">
    <property type="component" value="Unassembled WGS sequence"/>
</dbReference>
<comment type="caution">
    <text evidence="3">The sequence shown here is derived from an EMBL/GenBank/DDBJ whole genome shotgun (WGS) entry which is preliminary data.</text>
</comment>
<sequence>MWVAGIQQGSIGDPAERSIKVDQRAAPHTCLACQASVALYGAGRGSRSSGMERKILPTEHANWILRWLYCVDAVTQQPDGDVWVRVRPRGHVREDAEGGGIRFLDVVLDEERPEPESITTQSSLRRRLLWARNNAPALVFTALFVGVNAAVFLARAYQYRHTNILEMGARACGQCLNLDCALLLLLILRRTVTRLRSSCVGHMLPCDQHVHFHKMAGWTVFLLSILHTLFHIANFGK</sequence>
<dbReference type="GO" id="GO:0006952">
    <property type="term" value="P:defense response"/>
    <property type="evidence" value="ECO:0007669"/>
    <property type="project" value="TreeGrafter"/>
</dbReference>